<sequence>MLAADRQILDHDVVVRTTTQGRALLGELYFLDDCAVD</sequence>
<gene>
    <name evidence="1" type="ORF">SDC9_176452</name>
</gene>
<reference evidence="1" key="1">
    <citation type="submission" date="2019-08" db="EMBL/GenBank/DDBJ databases">
        <authorList>
            <person name="Kucharzyk K."/>
            <person name="Murdoch R.W."/>
            <person name="Higgins S."/>
            <person name="Loffler F."/>
        </authorList>
    </citation>
    <scope>NUCLEOTIDE SEQUENCE</scope>
</reference>
<accession>A0A645GY92</accession>
<protein>
    <submittedName>
        <fullName evidence="1">Uncharacterized protein</fullName>
    </submittedName>
</protein>
<dbReference type="AlphaFoldDB" id="A0A645GY92"/>
<dbReference type="EMBL" id="VSSQ01079497">
    <property type="protein sequence ID" value="MPN29004.1"/>
    <property type="molecule type" value="Genomic_DNA"/>
</dbReference>
<comment type="caution">
    <text evidence="1">The sequence shown here is derived from an EMBL/GenBank/DDBJ whole genome shotgun (WGS) entry which is preliminary data.</text>
</comment>
<evidence type="ECO:0000313" key="1">
    <source>
        <dbReference type="EMBL" id="MPN29004.1"/>
    </source>
</evidence>
<proteinExistence type="predicted"/>
<name>A0A645GY92_9ZZZZ</name>
<organism evidence="1">
    <name type="scientific">bioreactor metagenome</name>
    <dbReference type="NCBI Taxonomy" id="1076179"/>
    <lineage>
        <taxon>unclassified sequences</taxon>
        <taxon>metagenomes</taxon>
        <taxon>ecological metagenomes</taxon>
    </lineage>
</organism>